<evidence type="ECO:0000313" key="1">
    <source>
        <dbReference type="EMBL" id="MCH5596928.1"/>
    </source>
</evidence>
<name>A0ABS9SEZ4_9BACT</name>
<gene>
    <name evidence="1" type="ORF">MKP09_02830</name>
</gene>
<dbReference type="PANTHER" id="PTHR38471">
    <property type="entry name" value="FOUR HELIX BUNDLE PROTEIN"/>
    <property type="match status" value="1"/>
</dbReference>
<keyword evidence="2" id="KW-1185">Reference proteome</keyword>
<dbReference type="PANTHER" id="PTHR38471:SF2">
    <property type="entry name" value="FOUR HELIX BUNDLE PROTEIN"/>
    <property type="match status" value="1"/>
</dbReference>
<dbReference type="RefSeq" id="WP_240826335.1">
    <property type="nucleotide sequence ID" value="NZ_JAKWBL010000001.1"/>
</dbReference>
<dbReference type="InterPro" id="IPR012657">
    <property type="entry name" value="23S_rRNA-intervening_sequence"/>
</dbReference>
<dbReference type="CDD" id="cd16377">
    <property type="entry name" value="23S_rRNA_IVP_like"/>
    <property type="match status" value="1"/>
</dbReference>
<dbReference type="NCBIfam" id="TIGR02436">
    <property type="entry name" value="four helix bundle protein"/>
    <property type="match status" value="1"/>
</dbReference>
<reference evidence="1 2" key="1">
    <citation type="submission" date="2022-02" db="EMBL/GenBank/DDBJ databases">
        <authorList>
            <person name="Min J."/>
        </authorList>
    </citation>
    <scope>NUCLEOTIDE SEQUENCE [LARGE SCALE GENOMIC DNA]</scope>
    <source>
        <strain evidence="1 2">GR10-1</strain>
    </source>
</reference>
<dbReference type="EMBL" id="JAKWBL010000001">
    <property type="protein sequence ID" value="MCH5596928.1"/>
    <property type="molecule type" value="Genomic_DNA"/>
</dbReference>
<dbReference type="InterPro" id="IPR036583">
    <property type="entry name" value="23S_rRNA_IVS_sf"/>
</dbReference>
<organism evidence="1 2">
    <name type="scientific">Niabella ginsengisoli</name>
    <dbReference type="NCBI Taxonomy" id="522298"/>
    <lineage>
        <taxon>Bacteria</taxon>
        <taxon>Pseudomonadati</taxon>
        <taxon>Bacteroidota</taxon>
        <taxon>Chitinophagia</taxon>
        <taxon>Chitinophagales</taxon>
        <taxon>Chitinophagaceae</taxon>
        <taxon>Niabella</taxon>
    </lineage>
</organism>
<proteinExistence type="predicted"/>
<sequence length="121" mass="13946">MTNYKNLEAWKKSMELVKAVYFLTKQFPKEELYALTSQTNRAVVSIPCNIAEGIVRNYKKDTIQFLHVSRGSIYELETLLNIAVMVEIITESDFEPLAMMIDECIKILNGLIKYFETSALK</sequence>
<protein>
    <submittedName>
        <fullName evidence="1">Four helix bundle protein</fullName>
    </submittedName>
</protein>
<accession>A0ABS9SEZ4</accession>
<comment type="caution">
    <text evidence="1">The sequence shown here is derived from an EMBL/GenBank/DDBJ whole genome shotgun (WGS) entry which is preliminary data.</text>
</comment>
<dbReference type="SUPFAM" id="SSF158446">
    <property type="entry name" value="IVS-encoded protein-like"/>
    <property type="match status" value="1"/>
</dbReference>
<evidence type="ECO:0000313" key="2">
    <source>
        <dbReference type="Proteomes" id="UP001202248"/>
    </source>
</evidence>
<dbReference type="Proteomes" id="UP001202248">
    <property type="component" value="Unassembled WGS sequence"/>
</dbReference>
<dbReference type="Pfam" id="PF05635">
    <property type="entry name" value="23S_rRNA_IVP"/>
    <property type="match status" value="1"/>
</dbReference>
<dbReference type="Gene3D" id="1.20.1440.60">
    <property type="entry name" value="23S rRNA-intervening sequence"/>
    <property type="match status" value="1"/>
</dbReference>